<dbReference type="FunCoup" id="A0A200PPN1">
    <property type="interactions" value="168"/>
</dbReference>
<dbReference type="SUPFAM" id="SSF53474">
    <property type="entry name" value="alpha/beta-Hydrolases"/>
    <property type="match status" value="1"/>
</dbReference>
<dbReference type="Proteomes" id="UP000195402">
    <property type="component" value="Unassembled WGS sequence"/>
</dbReference>
<keyword evidence="2 4" id="KW-0378">Hydrolase</keyword>
<dbReference type="AlphaFoldDB" id="A0A200PPN1"/>
<evidence type="ECO:0000313" key="5">
    <source>
        <dbReference type="Proteomes" id="UP000195402"/>
    </source>
</evidence>
<organism evidence="4 5">
    <name type="scientific">Macleaya cordata</name>
    <name type="common">Five-seeded plume-poppy</name>
    <name type="synonym">Bocconia cordata</name>
    <dbReference type="NCBI Taxonomy" id="56857"/>
    <lineage>
        <taxon>Eukaryota</taxon>
        <taxon>Viridiplantae</taxon>
        <taxon>Streptophyta</taxon>
        <taxon>Embryophyta</taxon>
        <taxon>Tracheophyta</taxon>
        <taxon>Spermatophyta</taxon>
        <taxon>Magnoliopsida</taxon>
        <taxon>Ranunculales</taxon>
        <taxon>Papaveraceae</taxon>
        <taxon>Papaveroideae</taxon>
        <taxon>Macleaya</taxon>
    </lineage>
</organism>
<dbReference type="STRING" id="56857.A0A200PPN1"/>
<evidence type="ECO:0000313" key="4">
    <source>
        <dbReference type="EMBL" id="OVA00175.1"/>
    </source>
</evidence>
<sequence length="344" mass="38297">MADNQSLEPVNSSTTIFSFEQNTNGSTNPYEILKIVHNSDDTLIRNLPIPMTPTTDENSKDIPLNAKHKTWIRLFRPTQLQGDNFSATNKLPVIIYIHGGGFILFSAASTMFHDFCKSMATHLSALIVSVEYRLAPENRLPAAYDDAMEAINWVQNQALDAGNGEPWLRDYADFSKSFIMGCSAGGNIAYHACLRALELDLEPVKINGLILHQPFIGGLKRTESEIRLINDRILPCPVTDLMWELALPIGANRDHVYCNPMVDDETINGGKLGLIKRCLVVGCDGDPLIDRQIELMKMLEGKGVKVESWMEEGGFHGIAFLDPQIAEILFGKLKIFIFSDDITN</sequence>
<reference evidence="4 5" key="1">
    <citation type="journal article" date="2017" name="Mol. Plant">
        <title>The Genome of Medicinal Plant Macleaya cordata Provides New Insights into Benzylisoquinoline Alkaloids Metabolism.</title>
        <authorList>
            <person name="Liu X."/>
            <person name="Liu Y."/>
            <person name="Huang P."/>
            <person name="Ma Y."/>
            <person name="Qing Z."/>
            <person name="Tang Q."/>
            <person name="Cao H."/>
            <person name="Cheng P."/>
            <person name="Zheng Y."/>
            <person name="Yuan Z."/>
            <person name="Zhou Y."/>
            <person name="Liu J."/>
            <person name="Tang Z."/>
            <person name="Zhuo Y."/>
            <person name="Zhang Y."/>
            <person name="Yu L."/>
            <person name="Huang J."/>
            <person name="Yang P."/>
            <person name="Peng Q."/>
            <person name="Zhang J."/>
            <person name="Jiang W."/>
            <person name="Zhang Z."/>
            <person name="Lin K."/>
            <person name="Ro D.K."/>
            <person name="Chen X."/>
            <person name="Xiong X."/>
            <person name="Shang Y."/>
            <person name="Huang S."/>
            <person name="Zeng J."/>
        </authorList>
    </citation>
    <scope>NUCLEOTIDE SEQUENCE [LARGE SCALE GENOMIC DNA]</scope>
    <source>
        <strain evidence="5">cv. BLH2017</strain>
        <tissue evidence="4">Root</tissue>
    </source>
</reference>
<dbReference type="EMBL" id="MVGT01004352">
    <property type="protein sequence ID" value="OVA00175.1"/>
    <property type="molecule type" value="Genomic_DNA"/>
</dbReference>
<dbReference type="PANTHER" id="PTHR23024:SF546">
    <property type="entry name" value="CARBOXYLESTERASE 120-RELATED"/>
    <property type="match status" value="1"/>
</dbReference>
<dbReference type="PROSITE" id="PS01173">
    <property type="entry name" value="LIPASE_GDXG_HIS"/>
    <property type="match status" value="1"/>
</dbReference>
<dbReference type="OrthoDB" id="408631at2759"/>
<evidence type="ECO:0000256" key="2">
    <source>
        <dbReference type="ARBA" id="ARBA00022801"/>
    </source>
</evidence>
<dbReference type="GO" id="GO:0016787">
    <property type="term" value="F:hydrolase activity"/>
    <property type="evidence" value="ECO:0007669"/>
    <property type="project" value="UniProtKB-KW"/>
</dbReference>
<proteinExistence type="inferred from homology"/>
<evidence type="ECO:0000259" key="3">
    <source>
        <dbReference type="Pfam" id="PF07859"/>
    </source>
</evidence>
<feature type="domain" description="Alpha/beta hydrolase fold-3" evidence="3">
    <location>
        <begin position="94"/>
        <end position="318"/>
    </location>
</feature>
<dbReference type="InterPro" id="IPR029058">
    <property type="entry name" value="AB_hydrolase_fold"/>
</dbReference>
<accession>A0A200PPN1</accession>
<protein>
    <submittedName>
        <fullName evidence="4">Alpha/beta hydrolase fold-3</fullName>
    </submittedName>
</protein>
<dbReference type="InterPro" id="IPR013094">
    <property type="entry name" value="AB_hydrolase_3"/>
</dbReference>
<evidence type="ECO:0000256" key="1">
    <source>
        <dbReference type="ARBA" id="ARBA00010515"/>
    </source>
</evidence>
<name>A0A200PPN1_MACCD</name>
<keyword evidence="5" id="KW-1185">Reference proteome</keyword>
<dbReference type="InterPro" id="IPR002168">
    <property type="entry name" value="Lipase_GDXG_HIS_AS"/>
</dbReference>
<dbReference type="PANTHER" id="PTHR23024">
    <property type="entry name" value="ARYLACETAMIDE DEACETYLASE"/>
    <property type="match status" value="1"/>
</dbReference>
<dbReference type="Pfam" id="PF07859">
    <property type="entry name" value="Abhydrolase_3"/>
    <property type="match status" value="1"/>
</dbReference>
<dbReference type="InParanoid" id="A0A200PPN1"/>
<dbReference type="InterPro" id="IPR050466">
    <property type="entry name" value="Carboxylest/Gibb_receptor"/>
</dbReference>
<gene>
    <name evidence="4" type="ORF">BVC80_1671g45</name>
</gene>
<comment type="similarity">
    <text evidence="1">Belongs to the 'GDXG' lipolytic enzyme family.</text>
</comment>
<dbReference type="OMA" id="AVEAIMW"/>
<dbReference type="Gene3D" id="3.40.50.1820">
    <property type="entry name" value="alpha/beta hydrolase"/>
    <property type="match status" value="1"/>
</dbReference>
<comment type="caution">
    <text evidence="4">The sequence shown here is derived from an EMBL/GenBank/DDBJ whole genome shotgun (WGS) entry which is preliminary data.</text>
</comment>